<dbReference type="EMBL" id="JAACXV010013495">
    <property type="protein sequence ID" value="KAF7273306.1"/>
    <property type="molecule type" value="Genomic_DNA"/>
</dbReference>
<proteinExistence type="predicted"/>
<name>A0A834I5Z8_RHYFE</name>
<sequence length="155" mass="17075">MSSIRLLYEQPCRKLEHAEIFKIQWCVLIRRQNNMNAAGYITNTINTFRITTDKLFFCSDGDSGTVASAAPLPFCDLSLLRRHLAPGSARKTNKIGRVITRHKTAPPPLSPPSPLGQRLRSDNAGAMLIAEPCPGEEGGGVCPPHGRELKRAHFN</sequence>
<evidence type="ECO:0000313" key="1">
    <source>
        <dbReference type="EMBL" id="KAF7273306.1"/>
    </source>
</evidence>
<keyword evidence="2" id="KW-1185">Reference proteome</keyword>
<comment type="caution">
    <text evidence="1">The sequence shown here is derived from an EMBL/GenBank/DDBJ whole genome shotgun (WGS) entry which is preliminary data.</text>
</comment>
<gene>
    <name evidence="1" type="ORF">GWI33_013980</name>
</gene>
<protein>
    <submittedName>
        <fullName evidence="1">Uncharacterized protein</fullName>
    </submittedName>
</protein>
<dbReference type="AlphaFoldDB" id="A0A834I5Z8"/>
<dbReference type="Proteomes" id="UP000625711">
    <property type="component" value="Unassembled WGS sequence"/>
</dbReference>
<accession>A0A834I5Z8</accession>
<evidence type="ECO:0000313" key="2">
    <source>
        <dbReference type="Proteomes" id="UP000625711"/>
    </source>
</evidence>
<reference evidence="1" key="1">
    <citation type="submission" date="2020-08" db="EMBL/GenBank/DDBJ databases">
        <title>Genome sequencing and assembly of the red palm weevil Rhynchophorus ferrugineus.</title>
        <authorList>
            <person name="Dias G.B."/>
            <person name="Bergman C.M."/>
            <person name="Manee M."/>
        </authorList>
    </citation>
    <scope>NUCLEOTIDE SEQUENCE</scope>
    <source>
        <strain evidence="1">AA-2017</strain>
        <tissue evidence="1">Whole larva</tissue>
    </source>
</reference>
<organism evidence="1 2">
    <name type="scientific">Rhynchophorus ferrugineus</name>
    <name type="common">Red palm weevil</name>
    <name type="synonym">Curculio ferrugineus</name>
    <dbReference type="NCBI Taxonomy" id="354439"/>
    <lineage>
        <taxon>Eukaryota</taxon>
        <taxon>Metazoa</taxon>
        <taxon>Ecdysozoa</taxon>
        <taxon>Arthropoda</taxon>
        <taxon>Hexapoda</taxon>
        <taxon>Insecta</taxon>
        <taxon>Pterygota</taxon>
        <taxon>Neoptera</taxon>
        <taxon>Endopterygota</taxon>
        <taxon>Coleoptera</taxon>
        <taxon>Polyphaga</taxon>
        <taxon>Cucujiformia</taxon>
        <taxon>Curculionidae</taxon>
        <taxon>Dryophthorinae</taxon>
        <taxon>Rhynchophorus</taxon>
    </lineage>
</organism>